<gene>
    <name evidence="2" type="ORF">METZ01_LOCUS471247</name>
</gene>
<dbReference type="AlphaFoldDB" id="A0A383BEZ7"/>
<dbReference type="InterPro" id="IPR012334">
    <property type="entry name" value="Pectin_lyas_fold"/>
</dbReference>
<sequence length="232" mass="25248">MIKVTCNQILLCCFLFLSLSFGGFEKEFQTKLILAEYGDTMKIPTGIQQLLGTLSLEGKENIVISGNGIDESILSFKNQEDGAEGLRIINCKNIRLDNFTIQDTKGDGIKAQETDGISMVNVKAEWTNGPNPENGAYGLYPVQCRNVVIDNCKSVGASDAGIYVGQSVNIVLKNSEAYHNVAGIEIENSSNADVFGNNAHHNTGGILIFDLPDLIVKKGQNVRVFDNIVEEN</sequence>
<proteinExistence type="predicted"/>
<protein>
    <recommendedName>
        <fullName evidence="1">Right handed beta helix domain-containing protein</fullName>
    </recommendedName>
</protein>
<dbReference type="SUPFAM" id="SSF51126">
    <property type="entry name" value="Pectin lyase-like"/>
    <property type="match status" value="1"/>
</dbReference>
<name>A0A383BEZ7_9ZZZZ</name>
<evidence type="ECO:0000259" key="1">
    <source>
        <dbReference type="Pfam" id="PF13229"/>
    </source>
</evidence>
<dbReference type="InterPro" id="IPR022442">
    <property type="entry name" value="SO_2930-like_dom"/>
</dbReference>
<feature type="non-terminal residue" evidence="2">
    <location>
        <position position="232"/>
    </location>
</feature>
<dbReference type="NCBIfam" id="TIGR03805">
    <property type="entry name" value="beta_helix_1"/>
    <property type="match status" value="1"/>
</dbReference>
<dbReference type="EMBL" id="UINC01199796">
    <property type="protein sequence ID" value="SVE18393.1"/>
    <property type="molecule type" value="Genomic_DNA"/>
</dbReference>
<dbReference type="SMART" id="SM00710">
    <property type="entry name" value="PbH1"/>
    <property type="match status" value="4"/>
</dbReference>
<dbReference type="InterPro" id="IPR006626">
    <property type="entry name" value="PbH1"/>
</dbReference>
<feature type="domain" description="Right handed beta helix" evidence="1">
    <location>
        <begin position="134"/>
        <end position="232"/>
    </location>
</feature>
<reference evidence="2" key="1">
    <citation type="submission" date="2018-05" db="EMBL/GenBank/DDBJ databases">
        <authorList>
            <person name="Lanie J.A."/>
            <person name="Ng W.-L."/>
            <person name="Kazmierczak K.M."/>
            <person name="Andrzejewski T.M."/>
            <person name="Davidsen T.M."/>
            <person name="Wayne K.J."/>
            <person name="Tettelin H."/>
            <person name="Glass J.I."/>
            <person name="Rusch D."/>
            <person name="Podicherti R."/>
            <person name="Tsui H.-C.T."/>
            <person name="Winkler M.E."/>
        </authorList>
    </citation>
    <scope>NUCLEOTIDE SEQUENCE</scope>
</reference>
<accession>A0A383BEZ7</accession>
<organism evidence="2">
    <name type="scientific">marine metagenome</name>
    <dbReference type="NCBI Taxonomy" id="408172"/>
    <lineage>
        <taxon>unclassified sequences</taxon>
        <taxon>metagenomes</taxon>
        <taxon>ecological metagenomes</taxon>
    </lineage>
</organism>
<dbReference type="Pfam" id="PF13229">
    <property type="entry name" value="Beta_helix"/>
    <property type="match status" value="1"/>
</dbReference>
<evidence type="ECO:0000313" key="2">
    <source>
        <dbReference type="EMBL" id="SVE18393.1"/>
    </source>
</evidence>
<dbReference type="InterPro" id="IPR011050">
    <property type="entry name" value="Pectin_lyase_fold/virulence"/>
</dbReference>
<dbReference type="Gene3D" id="2.160.20.10">
    <property type="entry name" value="Single-stranded right-handed beta-helix, Pectin lyase-like"/>
    <property type="match status" value="1"/>
</dbReference>
<dbReference type="InterPro" id="IPR039448">
    <property type="entry name" value="Beta_helix"/>
</dbReference>